<proteinExistence type="predicted"/>
<sequence length="315" mass="36702">MKMKVTYGIIMLFCCLVFAAKGVAAEKIYFYIDGQEQRYQGEVVEEAGSLLVPLRPILMNLHFIDDEWAFTSREINEFLREKRSGQQETRSGQGEDEEQEMNPLEAVPLLRDLPFVEKNNREMIRLEDVIRLGFDGYYYQNDDILQVNTPAFMEIAGLVVGDSRQKVSGLYPDVHWNTGFGQAAELNGFIGEMVPYTYKDRYGYERTEEVPELQVEIQDDRVSYLFVSSDRFPTSKGVQVGDELRDVYRLYGNQYVRDRMDGKQIIVYDVENGSIWFIADQDQVIERIAYWDHHLRGFGEQQAELLPEDEEEEKK</sequence>
<accession>A0A9X2DTF1</accession>
<comment type="caution">
    <text evidence="2">The sequence shown here is derived from an EMBL/GenBank/DDBJ whole genome shotgun (WGS) entry which is preliminary data.</text>
</comment>
<evidence type="ECO:0000256" key="1">
    <source>
        <dbReference type="SAM" id="MobiDB-lite"/>
    </source>
</evidence>
<name>A0A9X2DTF1_9BACI</name>
<protein>
    <submittedName>
        <fullName evidence="2">Uncharacterized protein</fullName>
    </submittedName>
</protein>
<evidence type="ECO:0000313" key="2">
    <source>
        <dbReference type="EMBL" id="MCM3715167.1"/>
    </source>
</evidence>
<dbReference type="Proteomes" id="UP001139179">
    <property type="component" value="Unassembled WGS sequence"/>
</dbReference>
<evidence type="ECO:0000313" key="3">
    <source>
        <dbReference type="Proteomes" id="UP001139179"/>
    </source>
</evidence>
<dbReference type="RefSeq" id="WP_251223924.1">
    <property type="nucleotide sequence ID" value="NZ_JAMBOL010000012.1"/>
</dbReference>
<reference evidence="2" key="1">
    <citation type="submission" date="2022-05" db="EMBL/GenBank/DDBJ databases">
        <title>Comparative Genomics of Spacecraft Associated Microbes.</title>
        <authorList>
            <person name="Tran M.T."/>
            <person name="Wright A."/>
            <person name="Seuylemezian A."/>
            <person name="Eisen J."/>
            <person name="Coil D."/>
        </authorList>
    </citation>
    <scope>NUCLEOTIDE SEQUENCE</scope>
    <source>
        <strain evidence="2">214.1.1</strain>
    </source>
</reference>
<organism evidence="2 3">
    <name type="scientific">Halalkalibacter oceani</name>
    <dbReference type="NCBI Taxonomy" id="1653776"/>
    <lineage>
        <taxon>Bacteria</taxon>
        <taxon>Bacillati</taxon>
        <taxon>Bacillota</taxon>
        <taxon>Bacilli</taxon>
        <taxon>Bacillales</taxon>
        <taxon>Bacillaceae</taxon>
        <taxon>Halalkalibacter</taxon>
    </lineage>
</organism>
<gene>
    <name evidence="2" type="ORF">M3202_13845</name>
</gene>
<feature type="region of interest" description="Disordered" evidence="1">
    <location>
        <begin position="81"/>
        <end position="101"/>
    </location>
</feature>
<keyword evidence="3" id="KW-1185">Reference proteome</keyword>
<dbReference type="AlphaFoldDB" id="A0A9X2DTF1"/>
<dbReference type="EMBL" id="JAMBOL010000012">
    <property type="protein sequence ID" value="MCM3715167.1"/>
    <property type="molecule type" value="Genomic_DNA"/>
</dbReference>